<evidence type="ECO:0008006" key="5">
    <source>
        <dbReference type="Google" id="ProtNLM"/>
    </source>
</evidence>
<evidence type="ECO:0000259" key="2">
    <source>
        <dbReference type="Pfam" id="PF13966"/>
    </source>
</evidence>
<dbReference type="Pfam" id="PF13966">
    <property type="entry name" value="zf-RVT"/>
    <property type="match status" value="1"/>
</dbReference>
<reference evidence="3" key="1">
    <citation type="submission" date="2018-11" db="EMBL/GenBank/DDBJ databases">
        <authorList>
            <person name="Grassa J C."/>
        </authorList>
    </citation>
    <scope>NUCLEOTIDE SEQUENCE [LARGE SCALE GENOMIC DNA]</scope>
</reference>
<evidence type="ECO:0000313" key="3">
    <source>
        <dbReference type="EnsemblPlants" id="cds.evm.model.02.917"/>
    </source>
</evidence>
<dbReference type="InterPro" id="IPR012337">
    <property type="entry name" value="RNaseH-like_sf"/>
</dbReference>
<dbReference type="SUPFAM" id="SSF53098">
    <property type="entry name" value="Ribonuclease H-like"/>
    <property type="match status" value="1"/>
</dbReference>
<sequence>MAIKLYMSKAYDRVEWSFIENLMLHMGFCRRFVTLVMTCVSTVTYNVVHGGHSMGPILHSRGFVVGDPLSPYLFLICAEGLSALLKNYERLQLLTGCRVARGDPTGEYCNLMRLNEASEDSFYLGLPCIMGRNKNAILGFLTEKMKKKIFSWENKFLSKAGKEVLIKYVAQALPSYAMSVFLLTKEICSSHEGLMAKFWWKAQSNTSHKGISWVSWRRLCQHKHAGGLGFRDLRQYNISFLGKQGWRLLTKEDSLIGRIYKARYYPTGSYITAELGKILALFGIVYGKPNPLFDGLLKDQLETTLLNCLHLQDESYWKKLWKLDVPPKVLHFLWRACSGCLPTKVQLSAKHVNVDLICPLCNVNYETIFHVLLGCRFAQACWHLSAAITAGVDDFSSWFFMVLDGNQGEVAVDTAMISWSIWKTQNEVFWQKKTSNALRVVQSARKALDQWRVATKNTTTSFATGVLSNSNIWSKPTGNKIMVNVDDAIFEAQQRFGFGCVARNPVGHLLEAISDSRIGMVLPEIVEIIGMKEALSWIKRKGWEDVIIETDSLMVVQALNSSVHMSSYFGLLVEDCRLILSTLKNVLISFVYRSANKAAHCLARESCYLSASNGQLIIGVESRYRVVYRLVNSIYVLGITKTDHDNAINVFECIHHQQSANK</sequence>
<feature type="domain" description="Reverse transcriptase zinc-binding" evidence="2">
    <location>
        <begin position="313"/>
        <end position="382"/>
    </location>
</feature>
<name>A0A803P370_CANSA</name>
<protein>
    <recommendedName>
        <fullName evidence="5">Reverse transcriptase</fullName>
    </recommendedName>
</protein>
<organism evidence="3 4">
    <name type="scientific">Cannabis sativa</name>
    <name type="common">Hemp</name>
    <name type="synonym">Marijuana</name>
    <dbReference type="NCBI Taxonomy" id="3483"/>
    <lineage>
        <taxon>Eukaryota</taxon>
        <taxon>Viridiplantae</taxon>
        <taxon>Streptophyta</taxon>
        <taxon>Embryophyta</taxon>
        <taxon>Tracheophyta</taxon>
        <taxon>Spermatophyta</taxon>
        <taxon>Magnoliopsida</taxon>
        <taxon>eudicotyledons</taxon>
        <taxon>Gunneridae</taxon>
        <taxon>Pentapetalae</taxon>
        <taxon>rosids</taxon>
        <taxon>fabids</taxon>
        <taxon>Rosales</taxon>
        <taxon>Cannabaceae</taxon>
        <taxon>Cannabis</taxon>
    </lineage>
</organism>
<dbReference type="InterPro" id="IPR036397">
    <property type="entry name" value="RNaseH_sf"/>
</dbReference>
<dbReference type="PANTHER" id="PTHR33116">
    <property type="entry name" value="REVERSE TRANSCRIPTASE ZINC-BINDING DOMAIN-CONTAINING PROTEIN-RELATED-RELATED"/>
    <property type="match status" value="1"/>
</dbReference>
<dbReference type="Gene3D" id="3.30.420.10">
    <property type="entry name" value="Ribonuclease H-like superfamily/Ribonuclease H"/>
    <property type="match status" value="1"/>
</dbReference>
<dbReference type="Pfam" id="PF13456">
    <property type="entry name" value="RVT_3"/>
    <property type="match status" value="1"/>
</dbReference>
<proteinExistence type="predicted"/>
<dbReference type="InterPro" id="IPR002156">
    <property type="entry name" value="RNaseH_domain"/>
</dbReference>
<dbReference type="PANTHER" id="PTHR33116:SF86">
    <property type="entry name" value="REVERSE TRANSCRIPTASE DOMAIN-CONTAINING PROTEIN"/>
    <property type="match status" value="1"/>
</dbReference>
<dbReference type="Gramene" id="evm.model.02.917">
    <property type="protein sequence ID" value="cds.evm.model.02.917"/>
    <property type="gene ID" value="evm.TU.02.917"/>
</dbReference>
<dbReference type="EnsemblPlants" id="evm.model.02.917">
    <property type="protein sequence ID" value="cds.evm.model.02.917"/>
    <property type="gene ID" value="evm.TU.02.917"/>
</dbReference>
<keyword evidence="4" id="KW-1185">Reference proteome</keyword>
<dbReference type="InterPro" id="IPR044730">
    <property type="entry name" value="RNase_H-like_dom_plant"/>
</dbReference>
<dbReference type="GO" id="GO:0003676">
    <property type="term" value="F:nucleic acid binding"/>
    <property type="evidence" value="ECO:0007669"/>
    <property type="project" value="InterPro"/>
</dbReference>
<dbReference type="InterPro" id="IPR026960">
    <property type="entry name" value="RVT-Znf"/>
</dbReference>
<dbReference type="Proteomes" id="UP000596661">
    <property type="component" value="Chromosome 2"/>
</dbReference>
<dbReference type="GO" id="GO:0004523">
    <property type="term" value="F:RNA-DNA hybrid ribonuclease activity"/>
    <property type="evidence" value="ECO:0007669"/>
    <property type="project" value="InterPro"/>
</dbReference>
<evidence type="ECO:0000259" key="1">
    <source>
        <dbReference type="Pfam" id="PF13456"/>
    </source>
</evidence>
<reference evidence="3" key="2">
    <citation type="submission" date="2021-03" db="UniProtKB">
        <authorList>
            <consortium name="EnsemblPlants"/>
        </authorList>
    </citation>
    <scope>IDENTIFICATION</scope>
</reference>
<dbReference type="CDD" id="cd06222">
    <property type="entry name" value="RNase_H_like"/>
    <property type="match status" value="1"/>
</dbReference>
<evidence type="ECO:0000313" key="4">
    <source>
        <dbReference type="Proteomes" id="UP000596661"/>
    </source>
</evidence>
<feature type="domain" description="RNase H type-1" evidence="1">
    <location>
        <begin position="491"/>
        <end position="605"/>
    </location>
</feature>
<dbReference type="EMBL" id="UZAU01000141">
    <property type="status" value="NOT_ANNOTATED_CDS"/>
    <property type="molecule type" value="Genomic_DNA"/>
</dbReference>
<dbReference type="AlphaFoldDB" id="A0A803P370"/>
<accession>A0A803P370</accession>